<accession>A0A552UW04</accession>
<dbReference type="RefSeq" id="WP_143374837.1">
    <property type="nucleotide sequence ID" value="NZ_VJVZ01000013.1"/>
</dbReference>
<keyword evidence="1" id="KW-0812">Transmembrane</keyword>
<name>A0A552UW04_9FLAO</name>
<dbReference type="EMBL" id="VJVZ01000013">
    <property type="protein sequence ID" value="TRW22421.1"/>
    <property type="molecule type" value="Genomic_DNA"/>
</dbReference>
<comment type="caution">
    <text evidence="2">The sequence shown here is derived from an EMBL/GenBank/DDBJ whole genome shotgun (WGS) entry which is preliminary data.</text>
</comment>
<evidence type="ECO:0000313" key="2">
    <source>
        <dbReference type="EMBL" id="TRW22421.1"/>
    </source>
</evidence>
<reference evidence="2 3" key="1">
    <citation type="submission" date="2019-07" db="EMBL/GenBank/DDBJ databases">
        <title>Flavobacterium sp. nov., isolated from glacier ice.</title>
        <authorList>
            <person name="Liu Q."/>
            <person name="Xin Y.-H."/>
        </authorList>
    </citation>
    <scope>NUCLEOTIDE SEQUENCE [LARGE SCALE GENOMIC DNA]</scope>
    <source>
        <strain evidence="2 3">ZT4R6</strain>
    </source>
</reference>
<keyword evidence="1" id="KW-1133">Transmembrane helix</keyword>
<evidence type="ECO:0000313" key="3">
    <source>
        <dbReference type="Proteomes" id="UP000320643"/>
    </source>
</evidence>
<gene>
    <name evidence="2" type="ORF">FMM05_18125</name>
</gene>
<sequence length="248" mass="28900">MEKHDLDKERYDVKYWPVILISTGIVILLFLWVFLLTRNFSFESFDFTATGQIGDTIGGLTAPIIGLFGAILVYVSFQAQLKANRMQFDALNYERNRVISEMKKQDALRWYQYRFDEQSNLANNFEQLSIFSNGREYKGHAAILILNGIGLKTIDPVELQEKGIYIMQMITFLNRWHRHFSEINRAKKSYKEEVDELMLSSELDYLNTCVIITKIILPNLVIEQKEKIEKIIENTKSIITRIKDINAG</sequence>
<dbReference type="AlphaFoldDB" id="A0A552UW04"/>
<dbReference type="OrthoDB" id="6678638at2"/>
<protein>
    <recommendedName>
        <fullName evidence="4">Phage abortive infection protein</fullName>
    </recommendedName>
</protein>
<evidence type="ECO:0000256" key="1">
    <source>
        <dbReference type="SAM" id="Phobius"/>
    </source>
</evidence>
<feature type="transmembrane region" description="Helical" evidence="1">
    <location>
        <begin position="15"/>
        <end position="37"/>
    </location>
</feature>
<feature type="transmembrane region" description="Helical" evidence="1">
    <location>
        <begin position="57"/>
        <end position="77"/>
    </location>
</feature>
<evidence type="ECO:0008006" key="4">
    <source>
        <dbReference type="Google" id="ProtNLM"/>
    </source>
</evidence>
<organism evidence="2 3">
    <name type="scientific">Flavobacterium zepuense</name>
    <dbReference type="NCBI Taxonomy" id="2593302"/>
    <lineage>
        <taxon>Bacteria</taxon>
        <taxon>Pseudomonadati</taxon>
        <taxon>Bacteroidota</taxon>
        <taxon>Flavobacteriia</taxon>
        <taxon>Flavobacteriales</taxon>
        <taxon>Flavobacteriaceae</taxon>
        <taxon>Flavobacterium</taxon>
    </lineage>
</organism>
<proteinExistence type="predicted"/>
<keyword evidence="3" id="KW-1185">Reference proteome</keyword>
<keyword evidence="1" id="KW-0472">Membrane</keyword>
<dbReference type="Proteomes" id="UP000320643">
    <property type="component" value="Unassembled WGS sequence"/>
</dbReference>